<keyword evidence="3" id="KW-1185">Reference proteome</keyword>
<gene>
    <name evidence="2" type="ORF">B5807_10094</name>
</gene>
<feature type="compositionally biased region" description="Polar residues" evidence="1">
    <location>
        <begin position="63"/>
        <end position="73"/>
    </location>
</feature>
<protein>
    <submittedName>
        <fullName evidence="2">Uncharacterized protein</fullName>
    </submittedName>
</protein>
<organism evidence="2 3">
    <name type="scientific">Epicoccum nigrum</name>
    <name type="common">Soil fungus</name>
    <name type="synonym">Epicoccum purpurascens</name>
    <dbReference type="NCBI Taxonomy" id="105696"/>
    <lineage>
        <taxon>Eukaryota</taxon>
        <taxon>Fungi</taxon>
        <taxon>Dikarya</taxon>
        <taxon>Ascomycota</taxon>
        <taxon>Pezizomycotina</taxon>
        <taxon>Dothideomycetes</taxon>
        <taxon>Pleosporomycetidae</taxon>
        <taxon>Pleosporales</taxon>
        <taxon>Pleosporineae</taxon>
        <taxon>Didymellaceae</taxon>
        <taxon>Epicoccum</taxon>
    </lineage>
</organism>
<name>A0A1Y2LW02_EPING</name>
<feature type="compositionally biased region" description="Polar residues" evidence="1">
    <location>
        <begin position="109"/>
        <end position="139"/>
    </location>
</feature>
<evidence type="ECO:0000313" key="2">
    <source>
        <dbReference type="EMBL" id="OSS47128.1"/>
    </source>
</evidence>
<reference evidence="2 3" key="1">
    <citation type="journal article" date="2017" name="Genome Announc.">
        <title>Genome sequence of the saprophytic ascomycete Epicoccum nigrum ICMP 19927 strain isolated from New Zealand.</title>
        <authorList>
            <person name="Fokin M."/>
            <person name="Fleetwood D."/>
            <person name="Weir B.S."/>
            <person name="Villas-Boas S.G."/>
        </authorList>
    </citation>
    <scope>NUCLEOTIDE SEQUENCE [LARGE SCALE GENOMIC DNA]</scope>
    <source>
        <strain evidence="2 3">ICMP 19927</strain>
    </source>
</reference>
<dbReference type="InParanoid" id="A0A1Y2LW02"/>
<proteinExistence type="predicted"/>
<dbReference type="AlphaFoldDB" id="A0A1Y2LW02"/>
<feature type="region of interest" description="Disordered" evidence="1">
    <location>
        <begin position="83"/>
        <end position="139"/>
    </location>
</feature>
<dbReference type="EMBL" id="KZ107849">
    <property type="protein sequence ID" value="OSS47128.1"/>
    <property type="molecule type" value="Genomic_DNA"/>
</dbReference>
<accession>A0A1Y2LW02</accession>
<feature type="region of interest" description="Disordered" evidence="1">
    <location>
        <begin position="59"/>
        <end position="78"/>
    </location>
</feature>
<evidence type="ECO:0000313" key="3">
    <source>
        <dbReference type="Proteomes" id="UP000193240"/>
    </source>
</evidence>
<dbReference type="Proteomes" id="UP000193240">
    <property type="component" value="Unassembled WGS sequence"/>
</dbReference>
<sequence length="139" mass="14968">MGIVVPQDGFGFSGYLSHCRCNDYGSSLQPVVQMRRISSHPQMQLKNWLTAQYRHLKTLAGQAPQTGPTSTTRFPAPSYALFHQRQSATRTSPTTTKTTAPASVEDGSTPPSMLQTPSVSTTQSGRTTLATPSSPTEPV</sequence>
<feature type="compositionally biased region" description="Low complexity" evidence="1">
    <location>
        <begin position="84"/>
        <end position="101"/>
    </location>
</feature>
<evidence type="ECO:0000256" key="1">
    <source>
        <dbReference type="SAM" id="MobiDB-lite"/>
    </source>
</evidence>